<dbReference type="AlphaFoldDB" id="A0A383AR58"/>
<gene>
    <name evidence="1" type="ORF">METZ01_LOCUS462915</name>
</gene>
<reference evidence="1" key="1">
    <citation type="submission" date="2018-05" db="EMBL/GenBank/DDBJ databases">
        <authorList>
            <person name="Lanie J.A."/>
            <person name="Ng W.-L."/>
            <person name="Kazmierczak K.M."/>
            <person name="Andrzejewski T.M."/>
            <person name="Davidsen T.M."/>
            <person name="Wayne K.J."/>
            <person name="Tettelin H."/>
            <person name="Glass J.I."/>
            <person name="Rusch D."/>
            <person name="Podicherti R."/>
            <person name="Tsui H.-C.T."/>
            <person name="Winkler M.E."/>
        </authorList>
    </citation>
    <scope>NUCLEOTIDE SEQUENCE</scope>
</reference>
<accession>A0A383AR58</accession>
<proteinExistence type="predicted"/>
<evidence type="ECO:0000313" key="1">
    <source>
        <dbReference type="EMBL" id="SVE10061.1"/>
    </source>
</evidence>
<dbReference type="EMBL" id="UINC01194125">
    <property type="protein sequence ID" value="SVE10061.1"/>
    <property type="molecule type" value="Genomic_DNA"/>
</dbReference>
<name>A0A383AR58_9ZZZZ</name>
<protein>
    <submittedName>
        <fullName evidence="1">Uncharacterized protein</fullName>
    </submittedName>
</protein>
<feature type="non-terminal residue" evidence="1">
    <location>
        <position position="1"/>
    </location>
</feature>
<organism evidence="1">
    <name type="scientific">marine metagenome</name>
    <dbReference type="NCBI Taxonomy" id="408172"/>
    <lineage>
        <taxon>unclassified sequences</taxon>
        <taxon>metagenomes</taxon>
        <taxon>ecological metagenomes</taxon>
    </lineage>
</organism>
<sequence length="55" mass="6681">HNPDRLYLVYKPRHGTETKRIEKKGRYEQNDQPYKHLTSSSLPEILIYFIEYPCN</sequence>